<dbReference type="HOGENOM" id="CLU_1175325_0_0_1"/>
<feature type="compositionally biased region" description="Polar residues" evidence="1">
    <location>
        <begin position="1"/>
        <end position="10"/>
    </location>
</feature>
<gene>
    <name evidence="2" type="ORF">CFIO01_10132</name>
</gene>
<feature type="compositionally biased region" description="Acidic residues" evidence="1">
    <location>
        <begin position="196"/>
        <end position="222"/>
    </location>
</feature>
<accession>A0A010RHQ2</accession>
<dbReference type="Proteomes" id="UP000020467">
    <property type="component" value="Unassembled WGS sequence"/>
</dbReference>
<evidence type="ECO:0000313" key="3">
    <source>
        <dbReference type="Proteomes" id="UP000020467"/>
    </source>
</evidence>
<keyword evidence="3" id="KW-1185">Reference proteome</keyword>
<comment type="caution">
    <text evidence="2">The sequence shown here is derived from an EMBL/GenBank/DDBJ whole genome shotgun (WGS) entry which is preliminary data.</text>
</comment>
<reference evidence="2 3" key="1">
    <citation type="submission" date="2014-02" db="EMBL/GenBank/DDBJ databases">
        <title>The genome sequence of Colletotrichum fioriniae PJ7.</title>
        <authorList>
            <person name="Baroncelli R."/>
            <person name="Thon M.R."/>
        </authorList>
    </citation>
    <scope>NUCLEOTIDE SEQUENCE [LARGE SCALE GENOMIC DNA]</scope>
    <source>
        <strain evidence="2 3">PJ7</strain>
    </source>
</reference>
<sequence length="236" mass="27295">MNFLTPTKHQQLAPPTKPAANSDAEVWESTILALRRQSSIPLLDKKVQTWRDGFEEAEYRDVYRLVQEHRLPRDATRQIQGWLREARTMESEAKNCGHKPTWLLYVGIVQDCEAELHCLRNQFVIKTSRFERIPHNLAKLRRWAGRDEENTTESTTSVSSNTTTAEIKTLGRAVSLPSLGKPRPLSLELVRRAMEMPDETDGPEGMDDDDDDEEQEEEEVERIEDYACPYQEWVIV</sequence>
<dbReference type="OrthoDB" id="4845434at2759"/>
<feature type="region of interest" description="Disordered" evidence="1">
    <location>
        <begin position="144"/>
        <end position="166"/>
    </location>
</feature>
<feature type="compositionally biased region" description="Low complexity" evidence="1">
    <location>
        <begin position="152"/>
        <end position="166"/>
    </location>
</feature>
<dbReference type="AlphaFoldDB" id="A0A010RHQ2"/>
<feature type="region of interest" description="Disordered" evidence="1">
    <location>
        <begin position="194"/>
        <end position="225"/>
    </location>
</feature>
<evidence type="ECO:0000256" key="1">
    <source>
        <dbReference type="SAM" id="MobiDB-lite"/>
    </source>
</evidence>
<dbReference type="eggNOG" id="ENOG502T4M2">
    <property type="taxonomic scope" value="Eukaryota"/>
</dbReference>
<protein>
    <submittedName>
        <fullName evidence="2">Uncharacterized protein</fullName>
    </submittedName>
</protein>
<dbReference type="KEGG" id="cfj:CFIO01_10132"/>
<proteinExistence type="predicted"/>
<name>A0A010RHQ2_9PEZI</name>
<organism evidence="2 3">
    <name type="scientific">Colletotrichum fioriniae PJ7</name>
    <dbReference type="NCBI Taxonomy" id="1445577"/>
    <lineage>
        <taxon>Eukaryota</taxon>
        <taxon>Fungi</taxon>
        <taxon>Dikarya</taxon>
        <taxon>Ascomycota</taxon>
        <taxon>Pezizomycotina</taxon>
        <taxon>Sordariomycetes</taxon>
        <taxon>Hypocreomycetidae</taxon>
        <taxon>Glomerellales</taxon>
        <taxon>Glomerellaceae</taxon>
        <taxon>Colletotrichum</taxon>
        <taxon>Colletotrichum acutatum species complex</taxon>
    </lineage>
</organism>
<evidence type="ECO:0000313" key="2">
    <source>
        <dbReference type="EMBL" id="EXF77359.1"/>
    </source>
</evidence>
<feature type="region of interest" description="Disordered" evidence="1">
    <location>
        <begin position="1"/>
        <end position="21"/>
    </location>
</feature>
<dbReference type="EMBL" id="JARH01000726">
    <property type="protein sequence ID" value="EXF77359.1"/>
    <property type="molecule type" value="Genomic_DNA"/>
</dbReference>